<keyword evidence="8" id="KW-1185">Reference proteome</keyword>
<evidence type="ECO:0000259" key="6">
    <source>
        <dbReference type="PROSITE" id="PS51352"/>
    </source>
</evidence>
<accession>A0ABW3JXQ0</accession>
<keyword evidence="2" id="KW-0201">Cytochrome c-type biogenesis</keyword>
<dbReference type="CDD" id="cd02966">
    <property type="entry name" value="TlpA_like_family"/>
    <property type="match status" value="1"/>
</dbReference>
<sequence length="417" mass="46326">MKQKIVTVIALITCLFVAGAATAGSTKSTIKSGVWRGVLEMQGLELPFNFKVTTDAAGGYDIQIMNGEERLRLDEVRITGDSINIALHIFDANIKAKIFGQGDSLSGVFIKNYEQHYQVPFHAAHGKGYRFAKVNFNANEPDYSGKYAVKFIHETDTSDAIGIFKQQGNHITGTFLTTTGDYRYLEGSVVNGMMSLSAFDGNHAYLFTANKDGEGKLLGEFFSGLTWTEFWTAEKDENASLPDPESLTYLKPGYEKIEFSFPDIAGKKVTFPDVKYTGKVVVLQIFGTWCPNCMDETVFLSHWYNVNKGRGVEIIGLAYERKSDFSYASGRVRKMIDVLKVPYAFVIAGTNDKEKASQTLPMLNKVMAFPTTIIIGKDGKVRKIHTGFSGPGTGLYYDQYIERFNETVNALLKESVN</sequence>
<keyword evidence="5" id="KW-0732">Signal</keyword>
<evidence type="ECO:0000256" key="5">
    <source>
        <dbReference type="SAM" id="SignalP"/>
    </source>
</evidence>
<dbReference type="EMBL" id="JBHTKA010000001">
    <property type="protein sequence ID" value="MFD0998363.1"/>
    <property type="molecule type" value="Genomic_DNA"/>
</dbReference>
<dbReference type="SUPFAM" id="SSF52833">
    <property type="entry name" value="Thioredoxin-like"/>
    <property type="match status" value="1"/>
</dbReference>
<comment type="subcellular location">
    <subcellularLocation>
        <location evidence="1">Cell envelope</location>
    </subcellularLocation>
</comment>
<keyword evidence="7" id="KW-0575">Peroxidase</keyword>
<dbReference type="PROSITE" id="PS51352">
    <property type="entry name" value="THIOREDOXIN_2"/>
    <property type="match status" value="1"/>
</dbReference>
<evidence type="ECO:0000256" key="2">
    <source>
        <dbReference type="ARBA" id="ARBA00022748"/>
    </source>
</evidence>
<evidence type="ECO:0000313" key="7">
    <source>
        <dbReference type="EMBL" id="MFD0998363.1"/>
    </source>
</evidence>
<feature type="signal peptide" evidence="5">
    <location>
        <begin position="1"/>
        <end position="23"/>
    </location>
</feature>
<dbReference type="InterPro" id="IPR013766">
    <property type="entry name" value="Thioredoxin_domain"/>
</dbReference>
<name>A0ABW3JXQ0_9BACT</name>
<dbReference type="PANTHER" id="PTHR42852">
    <property type="entry name" value="THIOL:DISULFIDE INTERCHANGE PROTEIN DSBE"/>
    <property type="match status" value="1"/>
</dbReference>
<dbReference type="GO" id="GO:0140824">
    <property type="term" value="F:thioredoxin-dependent peroxiredoxin activity"/>
    <property type="evidence" value="ECO:0007669"/>
    <property type="project" value="UniProtKB-EC"/>
</dbReference>
<evidence type="ECO:0000256" key="3">
    <source>
        <dbReference type="ARBA" id="ARBA00023157"/>
    </source>
</evidence>
<gene>
    <name evidence="7" type="ORF">ACFQ21_03555</name>
</gene>
<keyword evidence="7" id="KW-0560">Oxidoreductase</keyword>
<dbReference type="Proteomes" id="UP001597112">
    <property type="component" value="Unassembled WGS sequence"/>
</dbReference>
<dbReference type="EC" id="1.11.1.24" evidence="7"/>
<evidence type="ECO:0000313" key="8">
    <source>
        <dbReference type="Proteomes" id="UP001597112"/>
    </source>
</evidence>
<dbReference type="RefSeq" id="WP_377574938.1">
    <property type="nucleotide sequence ID" value="NZ_JBHTKA010000001.1"/>
</dbReference>
<evidence type="ECO:0000256" key="4">
    <source>
        <dbReference type="ARBA" id="ARBA00023284"/>
    </source>
</evidence>
<comment type="caution">
    <text evidence="7">The sequence shown here is derived from an EMBL/GenBank/DDBJ whole genome shotgun (WGS) entry which is preliminary data.</text>
</comment>
<reference evidence="8" key="1">
    <citation type="journal article" date="2019" name="Int. J. Syst. Evol. Microbiol.">
        <title>The Global Catalogue of Microorganisms (GCM) 10K type strain sequencing project: providing services to taxonomists for standard genome sequencing and annotation.</title>
        <authorList>
            <consortium name="The Broad Institute Genomics Platform"/>
            <consortium name="The Broad Institute Genome Sequencing Center for Infectious Disease"/>
            <person name="Wu L."/>
            <person name="Ma J."/>
        </authorList>
    </citation>
    <scope>NUCLEOTIDE SEQUENCE [LARGE SCALE GENOMIC DNA]</scope>
    <source>
        <strain evidence="8">CCUG 58938</strain>
    </source>
</reference>
<dbReference type="Pfam" id="PF08534">
    <property type="entry name" value="Redoxin"/>
    <property type="match status" value="1"/>
</dbReference>
<protein>
    <submittedName>
        <fullName evidence="7">Peroxiredoxin family protein</fullName>
        <ecNumber evidence="7">1.11.1.24</ecNumber>
    </submittedName>
</protein>
<keyword evidence="4" id="KW-0676">Redox-active center</keyword>
<feature type="chain" id="PRO_5047186993" evidence="5">
    <location>
        <begin position="24"/>
        <end position="417"/>
    </location>
</feature>
<keyword evidence="3" id="KW-1015">Disulfide bond</keyword>
<proteinExistence type="predicted"/>
<dbReference type="InterPro" id="IPR050553">
    <property type="entry name" value="Thioredoxin_ResA/DsbE_sf"/>
</dbReference>
<feature type="domain" description="Thioredoxin" evidence="6">
    <location>
        <begin position="250"/>
        <end position="413"/>
    </location>
</feature>
<evidence type="ECO:0000256" key="1">
    <source>
        <dbReference type="ARBA" id="ARBA00004196"/>
    </source>
</evidence>
<dbReference type="InterPro" id="IPR013740">
    <property type="entry name" value="Redoxin"/>
</dbReference>
<dbReference type="PANTHER" id="PTHR42852:SF6">
    <property type="entry name" value="THIOL:DISULFIDE INTERCHANGE PROTEIN DSBE"/>
    <property type="match status" value="1"/>
</dbReference>
<dbReference type="InterPro" id="IPR036249">
    <property type="entry name" value="Thioredoxin-like_sf"/>
</dbReference>
<organism evidence="7 8">
    <name type="scientific">Ohtaekwangia kribbensis</name>
    <dbReference type="NCBI Taxonomy" id="688913"/>
    <lineage>
        <taxon>Bacteria</taxon>
        <taxon>Pseudomonadati</taxon>
        <taxon>Bacteroidota</taxon>
        <taxon>Cytophagia</taxon>
        <taxon>Cytophagales</taxon>
        <taxon>Fulvivirgaceae</taxon>
        <taxon>Ohtaekwangia</taxon>
    </lineage>
</organism>
<dbReference type="Gene3D" id="3.40.30.10">
    <property type="entry name" value="Glutaredoxin"/>
    <property type="match status" value="1"/>
</dbReference>